<reference evidence="4" key="1">
    <citation type="journal article" date="2020" name="Nat. Commun.">
        <title>Large-scale genome sequencing of mycorrhizal fungi provides insights into the early evolution of symbiotic traits.</title>
        <authorList>
            <person name="Miyauchi S."/>
            <person name="Kiss E."/>
            <person name="Kuo A."/>
            <person name="Drula E."/>
            <person name="Kohler A."/>
            <person name="Sanchez-Garcia M."/>
            <person name="Morin E."/>
            <person name="Andreopoulos B."/>
            <person name="Barry K.W."/>
            <person name="Bonito G."/>
            <person name="Buee M."/>
            <person name="Carver A."/>
            <person name="Chen C."/>
            <person name="Cichocki N."/>
            <person name="Clum A."/>
            <person name="Culley D."/>
            <person name="Crous P.W."/>
            <person name="Fauchery L."/>
            <person name="Girlanda M."/>
            <person name="Hayes R.D."/>
            <person name="Keri Z."/>
            <person name="LaButti K."/>
            <person name="Lipzen A."/>
            <person name="Lombard V."/>
            <person name="Magnuson J."/>
            <person name="Maillard F."/>
            <person name="Murat C."/>
            <person name="Nolan M."/>
            <person name="Ohm R.A."/>
            <person name="Pangilinan J."/>
            <person name="Pereira M.F."/>
            <person name="Perotto S."/>
            <person name="Peter M."/>
            <person name="Pfister S."/>
            <person name="Riley R."/>
            <person name="Sitrit Y."/>
            <person name="Stielow J.B."/>
            <person name="Szollosi G."/>
            <person name="Zifcakova L."/>
            <person name="Stursova M."/>
            <person name="Spatafora J.W."/>
            <person name="Tedersoo L."/>
            <person name="Vaario L.M."/>
            <person name="Yamada A."/>
            <person name="Yan M."/>
            <person name="Wang P."/>
            <person name="Xu J."/>
            <person name="Bruns T."/>
            <person name="Baldrian P."/>
            <person name="Vilgalys R."/>
            <person name="Dunand C."/>
            <person name="Henrissat B."/>
            <person name="Grigoriev I.V."/>
            <person name="Hibbett D."/>
            <person name="Nagy L.G."/>
            <person name="Martin F.M."/>
        </authorList>
    </citation>
    <scope>NUCLEOTIDE SEQUENCE</scope>
    <source>
        <strain evidence="4">UP504</strain>
    </source>
</reference>
<dbReference type="GO" id="GO:0016020">
    <property type="term" value="C:membrane"/>
    <property type="evidence" value="ECO:0007669"/>
    <property type="project" value="InterPro"/>
</dbReference>
<dbReference type="PROSITE" id="PS00417">
    <property type="entry name" value="SYNAPTOBREVIN"/>
    <property type="match status" value="1"/>
</dbReference>
<feature type="domain" description="V-SNARE coiled-coil homology" evidence="3">
    <location>
        <begin position="46"/>
        <end position="106"/>
    </location>
</feature>
<evidence type="ECO:0000313" key="4">
    <source>
        <dbReference type="EMBL" id="KAF9508500.1"/>
    </source>
</evidence>
<dbReference type="InterPro" id="IPR001388">
    <property type="entry name" value="Synaptobrevin-like"/>
</dbReference>
<dbReference type="CDD" id="cd15874">
    <property type="entry name" value="R-SNARE_Snc1"/>
    <property type="match status" value="1"/>
</dbReference>
<keyword evidence="1" id="KW-0175">Coiled coil</keyword>
<dbReference type="PROSITE" id="PS50892">
    <property type="entry name" value="V_SNARE"/>
    <property type="match status" value="1"/>
</dbReference>
<name>A0A9P6ANH0_9AGAM</name>
<organism evidence="4 5">
    <name type="scientific">Hydnum rufescens UP504</name>
    <dbReference type="NCBI Taxonomy" id="1448309"/>
    <lineage>
        <taxon>Eukaryota</taxon>
        <taxon>Fungi</taxon>
        <taxon>Dikarya</taxon>
        <taxon>Basidiomycota</taxon>
        <taxon>Agaricomycotina</taxon>
        <taxon>Agaricomycetes</taxon>
        <taxon>Cantharellales</taxon>
        <taxon>Hydnaceae</taxon>
        <taxon>Hydnum</taxon>
    </lineage>
</organism>
<dbReference type="GO" id="GO:0016192">
    <property type="term" value="P:vesicle-mediated transport"/>
    <property type="evidence" value="ECO:0007669"/>
    <property type="project" value="InterPro"/>
</dbReference>
<keyword evidence="2" id="KW-0472">Membrane</keyword>
<dbReference type="AlphaFoldDB" id="A0A9P6ANH0"/>
<evidence type="ECO:0000256" key="1">
    <source>
        <dbReference type="PROSITE-ProRule" id="PRU00290"/>
    </source>
</evidence>
<sequence length="228" mass="25601">MVPATARKIVLRSWLRPRTQPLVPVFAIPTLIYDPLHVYSACLNHTTPTSPAMIDTTVDIMKSNINKVAERGERIDDLQDKTETLAVSAQGFRRGANKVRKNMWWKDMKMRLIIGFGIFACSPLYILPDLAPSCACSFFCSAPPCEYVSSSIYLVSSPATTSHIIFSERRHECGRSVQDNTVSVFQTCHPRGGMGIWIACNDIKVHTPTHEKVERKRIMAGFTPELFV</sequence>
<feature type="transmembrane region" description="Helical" evidence="2">
    <location>
        <begin position="110"/>
        <end position="127"/>
    </location>
</feature>
<dbReference type="InterPro" id="IPR042855">
    <property type="entry name" value="V_SNARE_CC"/>
</dbReference>
<dbReference type="Proteomes" id="UP000886523">
    <property type="component" value="Unassembled WGS sequence"/>
</dbReference>
<dbReference type="EMBL" id="MU129057">
    <property type="protein sequence ID" value="KAF9508500.1"/>
    <property type="molecule type" value="Genomic_DNA"/>
</dbReference>
<evidence type="ECO:0000259" key="3">
    <source>
        <dbReference type="PROSITE" id="PS50892"/>
    </source>
</evidence>
<keyword evidence="2" id="KW-0812">Transmembrane</keyword>
<dbReference type="OrthoDB" id="190375at2759"/>
<keyword evidence="5" id="KW-1185">Reference proteome</keyword>
<proteinExistence type="predicted"/>
<evidence type="ECO:0000313" key="5">
    <source>
        <dbReference type="Proteomes" id="UP000886523"/>
    </source>
</evidence>
<dbReference type="PANTHER" id="PTHR45701">
    <property type="entry name" value="SYNAPTOBREVIN FAMILY MEMBER"/>
    <property type="match status" value="1"/>
</dbReference>
<dbReference type="Gene3D" id="1.20.5.110">
    <property type="match status" value="1"/>
</dbReference>
<gene>
    <name evidence="4" type="ORF">BS47DRAFT_217663</name>
</gene>
<comment type="caution">
    <text evidence="4">The sequence shown here is derived from an EMBL/GenBank/DDBJ whole genome shotgun (WGS) entry which is preliminary data.</text>
</comment>
<dbReference type="SUPFAM" id="SSF58038">
    <property type="entry name" value="SNARE fusion complex"/>
    <property type="match status" value="1"/>
</dbReference>
<dbReference type="InterPro" id="IPR016444">
    <property type="entry name" value="Synaptobrevin/VAMP"/>
</dbReference>
<keyword evidence="2" id="KW-1133">Transmembrane helix</keyword>
<protein>
    <recommendedName>
        <fullName evidence="3">V-SNARE coiled-coil homology domain-containing protein</fullName>
    </recommendedName>
</protein>
<evidence type="ECO:0000256" key="2">
    <source>
        <dbReference type="SAM" id="Phobius"/>
    </source>
</evidence>
<accession>A0A9P6ANH0</accession>
<dbReference type="PRINTS" id="PR00219">
    <property type="entry name" value="SYNAPTOBREVN"/>
</dbReference>
<dbReference type="Pfam" id="PF00957">
    <property type="entry name" value="Synaptobrevin"/>
    <property type="match status" value="1"/>
</dbReference>